<proteinExistence type="inferred from homology"/>
<dbReference type="PANTHER" id="PTHR22762:SF133">
    <property type="entry name" value="P-TYPE DOMAIN-CONTAINING PROTEIN"/>
    <property type="match status" value="1"/>
</dbReference>
<accession>A0A3P7MNW5</accession>
<reference evidence="4 5" key="1">
    <citation type="submission" date="2018-11" db="EMBL/GenBank/DDBJ databases">
        <authorList>
            <consortium name="Pathogen Informatics"/>
        </authorList>
    </citation>
    <scope>NUCLEOTIDE SEQUENCE [LARGE SCALE GENOMIC DNA]</scope>
</reference>
<evidence type="ECO:0000256" key="1">
    <source>
        <dbReference type="ARBA" id="ARBA00007806"/>
    </source>
</evidence>
<dbReference type="GO" id="GO:0004558">
    <property type="term" value="F:alpha-1,4-glucosidase activity"/>
    <property type="evidence" value="ECO:0007669"/>
    <property type="project" value="TreeGrafter"/>
</dbReference>
<dbReference type="GO" id="GO:0005975">
    <property type="term" value="P:carbohydrate metabolic process"/>
    <property type="evidence" value="ECO:0007669"/>
    <property type="project" value="InterPro"/>
</dbReference>
<comment type="similarity">
    <text evidence="1 2">Belongs to the glycosyl hydrolase 31 family.</text>
</comment>
<dbReference type="InterPro" id="IPR000322">
    <property type="entry name" value="Glyco_hydro_31_TIM"/>
</dbReference>
<keyword evidence="2" id="KW-0326">Glycosidase</keyword>
<dbReference type="InterPro" id="IPR017853">
    <property type="entry name" value="GH"/>
</dbReference>
<dbReference type="OrthoDB" id="1334205at2759"/>
<evidence type="ECO:0000313" key="4">
    <source>
        <dbReference type="EMBL" id="VDN28280.1"/>
    </source>
</evidence>
<feature type="domain" description="Glycoside hydrolase family 31 TIM barrel" evidence="3">
    <location>
        <begin position="193"/>
        <end position="314"/>
    </location>
</feature>
<dbReference type="SUPFAM" id="SSF51445">
    <property type="entry name" value="(Trans)glycosidases"/>
    <property type="match status" value="1"/>
</dbReference>
<keyword evidence="5" id="KW-1185">Reference proteome</keyword>
<evidence type="ECO:0000259" key="3">
    <source>
        <dbReference type="Pfam" id="PF01055"/>
    </source>
</evidence>
<gene>
    <name evidence="4" type="ORF">CGOC_LOCUS10908</name>
</gene>
<dbReference type="Proteomes" id="UP000271889">
    <property type="component" value="Unassembled WGS sequence"/>
</dbReference>
<evidence type="ECO:0000256" key="2">
    <source>
        <dbReference type="RuleBase" id="RU361185"/>
    </source>
</evidence>
<dbReference type="AlphaFoldDB" id="A0A3P7MNW5"/>
<keyword evidence="2" id="KW-0378">Hydrolase</keyword>
<dbReference type="EMBL" id="UYRV01113520">
    <property type="protein sequence ID" value="VDN28280.1"/>
    <property type="molecule type" value="Genomic_DNA"/>
</dbReference>
<organism evidence="4 5">
    <name type="scientific">Cylicostephanus goldi</name>
    <name type="common">Nematode worm</name>
    <dbReference type="NCBI Taxonomy" id="71465"/>
    <lineage>
        <taxon>Eukaryota</taxon>
        <taxon>Metazoa</taxon>
        <taxon>Ecdysozoa</taxon>
        <taxon>Nematoda</taxon>
        <taxon>Chromadorea</taxon>
        <taxon>Rhabditida</taxon>
        <taxon>Rhabditina</taxon>
        <taxon>Rhabditomorpha</taxon>
        <taxon>Strongyloidea</taxon>
        <taxon>Strongylidae</taxon>
        <taxon>Cylicostephanus</taxon>
    </lineage>
</organism>
<name>A0A3P7MNW5_CYLGO</name>
<protein>
    <recommendedName>
        <fullName evidence="3">Glycoside hydrolase family 31 TIM barrel domain-containing protein</fullName>
    </recommendedName>
</protein>
<feature type="non-terminal residue" evidence="4">
    <location>
        <position position="1"/>
    </location>
</feature>
<dbReference type="Pfam" id="PF01055">
    <property type="entry name" value="Glyco_hydro_31_2nd"/>
    <property type="match status" value="1"/>
</dbReference>
<dbReference type="Gene3D" id="3.20.20.80">
    <property type="entry name" value="Glycosidases"/>
    <property type="match status" value="1"/>
</dbReference>
<evidence type="ECO:0000313" key="5">
    <source>
        <dbReference type="Proteomes" id="UP000271889"/>
    </source>
</evidence>
<dbReference type="Gene3D" id="2.60.40.1760">
    <property type="entry name" value="glycosyl hydrolase (family 31)"/>
    <property type="match status" value="1"/>
</dbReference>
<sequence length="330" mass="38464">KKKDCDYFRGLNLFRPVHTNRYETTIGSNVRIDLIVTQLGRCLQEMSGPTPKNLPQKTFMVPVQIQLSLYYDYMSEIRVGVHPFYMMLEKDGKAHGVFILNSNAQCTYLQKVCYKSVTNMLLLCTTKFGKFLGNHHSPWAYTYLPHDRRSNPRGSNAAIPSFNRQTNSTSLLGLWLPGKRRAFFIIDRRLHVAWQISRWGYENFAELKEVVKRNTEAGVPFDTVVGDIDYMDRYKDFTIGKTYPNGTFQRARFVEWERRDQVMDSVNSLYPLVEGTKIMLGVVWPDNHTAFPDFLDPSGNTEKWWIDELIRFRQKVSDMCKKTFTIESDS</sequence>
<dbReference type="PANTHER" id="PTHR22762">
    <property type="entry name" value="ALPHA-GLUCOSIDASE"/>
    <property type="match status" value="1"/>
</dbReference>